<name>A0A2P8CH53_9BACT</name>
<dbReference type="Pfam" id="PF09335">
    <property type="entry name" value="VTT_dom"/>
    <property type="match status" value="1"/>
</dbReference>
<keyword evidence="6" id="KW-1185">Reference proteome</keyword>
<organism evidence="4 5">
    <name type="scientific">Prolixibacter denitrificans</name>
    <dbReference type="NCBI Taxonomy" id="1541063"/>
    <lineage>
        <taxon>Bacteria</taxon>
        <taxon>Pseudomonadati</taxon>
        <taxon>Bacteroidota</taxon>
        <taxon>Bacteroidia</taxon>
        <taxon>Marinilabiliales</taxon>
        <taxon>Prolixibacteraceae</taxon>
        <taxon>Prolixibacter</taxon>
    </lineage>
</organism>
<sequence>MEALATYGLIGLFVAAFVAGTLIPFNSEIVLSAVLIAGADLMTALVVATIGNSLGGLVTYYMGHIGKPEWLEKYGKVKHEKLVQIQPQLNRYGPTAATLSFVPGLGNVIILGLGFFRIAPFWSFLFMTFGKLARYAVWGYMTDLVI</sequence>
<evidence type="ECO:0000313" key="6">
    <source>
        <dbReference type="Proteomes" id="UP000396862"/>
    </source>
</evidence>
<evidence type="ECO:0000256" key="1">
    <source>
        <dbReference type="SAM" id="Phobius"/>
    </source>
</evidence>
<accession>A0A2P8CH53</accession>
<keyword evidence="1" id="KW-0472">Membrane</keyword>
<feature type="transmembrane region" description="Helical" evidence="1">
    <location>
        <begin position="6"/>
        <end position="23"/>
    </location>
</feature>
<keyword evidence="1" id="KW-0812">Transmembrane</keyword>
<protein>
    <submittedName>
        <fullName evidence="3 4">Membrane protein</fullName>
    </submittedName>
</protein>
<reference evidence="3 6" key="2">
    <citation type="submission" date="2019-10" db="EMBL/GenBank/DDBJ databases">
        <title>Prolixibacter strains distinguished by the presence of nitrate reductase genes were adept at nitrate-dependent anaerobic corrosion of metallic iron and carbon steel.</title>
        <authorList>
            <person name="Iino T."/>
            <person name="Shono N."/>
            <person name="Ito K."/>
            <person name="Nakamura R."/>
            <person name="Sueoka K."/>
            <person name="Harayama S."/>
            <person name="Ohkuma M."/>
        </authorList>
    </citation>
    <scope>NUCLEOTIDE SEQUENCE [LARGE SCALE GENOMIC DNA]</scope>
    <source>
        <strain evidence="3 6">MIC1-1</strain>
    </source>
</reference>
<keyword evidence="1" id="KW-1133">Transmembrane helix</keyword>
<feature type="transmembrane region" description="Helical" evidence="1">
    <location>
        <begin position="30"/>
        <end position="51"/>
    </location>
</feature>
<evidence type="ECO:0000313" key="3">
    <source>
        <dbReference type="EMBL" id="GET20413.1"/>
    </source>
</evidence>
<dbReference type="Proteomes" id="UP000396862">
    <property type="component" value="Unassembled WGS sequence"/>
</dbReference>
<dbReference type="EMBL" id="PYGC01000002">
    <property type="protein sequence ID" value="PSK84239.1"/>
    <property type="molecule type" value="Genomic_DNA"/>
</dbReference>
<comment type="caution">
    <text evidence="4">The sequence shown here is derived from an EMBL/GenBank/DDBJ whole genome shotgun (WGS) entry which is preliminary data.</text>
</comment>
<reference evidence="4 5" key="1">
    <citation type="submission" date="2018-03" db="EMBL/GenBank/DDBJ databases">
        <title>Genomic Encyclopedia of Archaeal and Bacterial Type Strains, Phase II (KMG-II): from individual species to whole genera.</title>
        <authorList>
            <person name="Goeker M."/>
        </authorList>
    </citation>
    <scope>NUCLEOTIDE SEQUENCE [LARGE SCALE GENOMIC DNA]</scope>
    <source>
        <strain evidence="4 5">DSM 27267</strain>
    </source>
</reference>
<evidence type="ECO:0000313" key="4">
    <source>
        <dbReference type="EMBL" id="PSK84239.1"/>
    </source>
</evidence>
<dbReference type="Proteomes" id="UP000240621">
    <property type="component" value="Unassembled WGS sequence"/>
</dbReference>
<dbReference type="PANTHER" id="PTHR42709:SF4">
    <property type="entry name" value="INNER MEMBRANE PROTEIN YQAA"/>
    <property type="match status" value="1"/>
</dbReference>
<dbReference type="AlphaFoldDB" id="A0A2P8CH53"/>
<dbReference type="InterPro" id="IPR032816">
    <property type="entry name" value="VTT_dom"/>
</dbReference>
<evidence type="ECO:0000313" key="5">
    <source>
        <dbReference type="Proteomes" id="UP000240621"/>
    </source>
</evidence>
<dbReference type="InterPro" id="IPR051311">
    <property type="entry name" value="DedA_domain"/>
</dbReference>
<feature type="transmembrane region" description="Helical" evidence="1">
    <location>
        <begin position="108"/>
        <end position="129"/>
    </location>
</feature>
<proteinExistence type="predicted"/>
<gene>
    <name evidence="4" type="ORF">CLV93_10223</name>
    <name evidence="3" type="ORF">JCM18694_06590</name>
</gene>
<dbReference type="PANTHER" id="PTHR42709">
    <property type="entry name" value="ALKALINE PHOSPHATASE LIKE PROTEIN"/>
    <property type="match status" value="1"/>
</dbReference>
<dbReference type="EMBL" id="BLAU01000001">
    <property type="protein sequence ID" value="GET20413.1"/>
    <property type="molecule type" value="Genomic_DNA"/>
</dbReference>
<dbReference type="RefSeq" id="WP_106540850.1">
    <property type="nucleotide sequence ID" value="NZ_BLAU01000001.1"/>
</dbReference>
<evidence type="ECO:0000259" key="2">
    <source>
        <dbReference type="Pfam" id="PF09335"/>
    </source>
</evidence>
<feature type="domain" description="VTT" evidence="2">
    <location>
        <begin position="27"/>
        <end position="143"/>
    </location>
</feature>
<dbReference type="OrthoDB" id="9814483at2"/>